<dbReference type="EMBL" id="JBFCZG010000006">
    <property type="protein sequence ID" value="KAL3420543.1"/>
    <property type="molecule type" value="Genomic_DNA"/>
</dbReference>
<evidence type="ECO:0000256" key="1">
    <source>
        <dbReference type="SAM" id="MobiDB-lite"/>
    </source>
</evidence>
<reference evidence="2 3" key="1">
    <citation type="submission" date="2024-06" db="EMBL/GenBank/DDBJ databases">
        <title>Complete genome of Phlyctema vagabunda strain 19-DSS-EL-015.</title>
        <authorList>
            <person name="Fiorenzani C."/>
        </authorList>
    </citation>
    <scope>NUCLEOTIDE SEQUENCE [LARGE SCALE GENOMIC DNA]</scope>
    <source>
        <strain evidence="2 3">19-DSS-EL-015</strain>
    </source>
</reference>
<feature type="region of interest" description="Disordered" evidence="1">
    <location>
        <begin position="493"/>
        <end position="516"/>
    </location>
</feature>
<gene>
    <name evidence="2" type="ORF">PVAG01_06988</name>
</gene>
<name>A0ABR4PB49_9HELO</name>
<feature type="region of interest" description="Disordered" evidence="1">
    <location>
        <begin position="315"/>
        <end position="342"/>
    </location>
</feature>
<sequence>MAMSLKAMSLDPLYLSSSSGELSLSLTSTIHFKFSSTLHTSQLLHDIDALQLILSGALFITTGAECCIEIYLTLDGQEPMDPYREYINEIVTKYFRDGVPWPQLSLSASIIASQKPCSGHPSMKLNLSHTLPSSSADAKLAALLKTGVDFRAPNGVLSAETNLFELRFNIRRTSRTGLQHKKLKTHANDNSDLCEDEAQNIAKNDLGLNDAEVTSYLQHTTIGGSISLPTTHDGIKPVSTEIDFIRQNLPRSEDNYHVAASMEKPVSHDMSQAILRPKVQSTPFDVNLSLPNLEVPVHFSSEDDEMLLEEPESMILFPSPSHPSQHHSLKRSSSDGLESRAEGSVNQELKSLNFLVDNAFRIAVGGYGPGCKGMSNSLVMKPRPSIALCRIVPNLWSPEFKQLMNQNARFIPSISRSMVLSWRTNAQSPTLRWKLGQLEKEPTSIFSHNAETSMESLSAGNLESTIQTRLWTMMQQKLCDPLSARRVLARYSGSSRSSDESSLTTMKQDHGFTSSQSSLASDSLAYYILGVNELMMLEDLEEVESQTVEQDAEDMLLSEFDSTDVFCNDGKLYTKDNVSTPLLGRSTDGFSDRNACLNTLNSDLSCFSSAPCLLKDENVSVKSMSQETSQNNHGDMLLGSDCSNTYDNFLEPLRDQVERQLEDLDFMPINADRLMASENMPGSQLKGELEPAAEMRCNVRSSPRPCFATGSDTLPWEMRRTAKLGYKGPRLEGIETSTEIQQSEMLL</sequence>
<dbReference type="Proteomes" id="UP001629113">
    <property type="component" value="Unassembled WGS sequence"/>
</dbReference>
<feature type="compositionally biased region" description="Low complexity" evidence="1">
    <location>
        <begin position="493"/>
        <end position="502"/>
    </location>
</feature>
<accession>A0ABR4PB49</accession>
<proteinExistence type="predicted"/>
<keyword evidence="3" id="KW-1185">Reference proteome</keyword>
<evidence type="ECO:0000313" key="3">
    <source>
        <dbReference type="Proteomes" id="UP001629113"/>
    </source>
</evidence>
<comment type="caution">
    <text evidence="2">The sequence shown here is derived from an EMBL/GenBank/DDBJ whole genome shotgun (WGS) entry which is preliminary data.</text>
</comment>
<protein>
    <submittedName>
        <fullName evidence="2">Uncharacterized protein</fullName>
    </submittedName>
</protein>
<organism evidence="2 3">
    <name type="scientific">Phlyctema vagabunda</name>
    <dbReference type="NCBI Taxonomy" id="108571"/>
    <lineage>
        <taxon>Eukaryota</taxon>
        <taxon>Fungi</taxon>
        <taxon>Dikarya</taxon>
        <taxon>Ascomycota</taxon>
        <taxon>Pezizomycotina</taxon>
        <taxon>Leotiomycetes</taxon>
        <taxon>Helotiales</taxon>
        <taxon>Dermateaceae</taxon>
        <taxon>Phlyctema</taxon>
    </lineage>
</organism>
<evidence type="ECO:0000313" key="2">
    <source>
        <dbReference type="EMBL" id="KAL3420543.1"/>
    </source>
</evidence>